<gene>
    <name evidence="2" type="ORF">HMI46_24000</name>
</gene>
<sequence>MKKSMLVFCSLLMFLAVFAPGAFALSEEKPVSPESVIEIVKPYVDVTEDGKIQFKDVPQGFYDKYNLTGLQKHFDKLNALAQKDYIVINDDLSIVNNEITPLTVYGEWTYYWWGYDRYFTNQQTLDAIDYYNTVAAGGALITGATAWLPAISGFTGATSGYFYLLATRFSANNNGNGVYAAVTWLSIFDIKPL</sequence>
<accession>A0AAP7A0X1</accession>
<keyword evidence="1" id="KW-0732">Signal</keyword>
<dbReference type="Proteomes" id="UP000552038">
    <property type="component" value="Unassembled WGS sequence"/>
</dbReference>
<protein>
    <recommendedName>
        <fullName evidence="4">Surface antigen</fullName>
    </recommendedName>
</protein>
<proteinExistence type="predicted"/>
<organism evidence="2 3">
    <name type="scientific">Paenibacillus alvei</name>
    <name type="common">Bacillus alvei</name>
    <dbReference type="NCBI Taxonomy" id="44250"/>
    <lineage>
        <taxon>Bacteria</taxon>
        <taxon>Bacillati</taxon>
        <taxon>Bacillota</taxon>
        <taxon>Bacilli</taxon>
        <taxon>Bacillales</taxon>
        <taxon>Paenibacillaceae</taxon>
        <taxon>Paenibacillus</taxon>
    </lineage>
</organism>
<comment type="caution">
    <text evidence="2">The sequence shown here is derived from an EMBL/GenBank/DDBJ whole genome shotgun (WGS) entry which is preliminary data.</text>
</comment>
<dbReference type="RefSeq" id="WP_171419307.1">
    <property type="nucleotide sequence ID" value="NZ_JABFOR010000049.1"/>
</dbReference>
<dbReference type="AlphaFoldDB" id="A0AAP7A0X1"/>
<name>A0AAP7A0X1_PAEAL</name>
<feature type="chain" id="PRO_5042882204" description="Surface antigen" evidence="1">
    <location>
        <begin position="25"/>
        <end position="193"/>
    </location>
</feature>
<dbReference type="EMBL" id="JABFOR010000049">
    <property type="protein sequence ID" value="NOJ73579.1"/>
    <property type="molecule type" value="Genomic_DNA"/>
</dbReference>
<evidence type="ECO:0008006" key="4">
    <source>
        <dbReference type="Google" id="ProtNLM"/>
    </source>
</evidence>
<reference evidence="2 3" key="1">
    <citation type="submission" date="2020-05" db="EMBL/GenBank/DDBJ databases">
        <title>Whole genome sequencing and identification of novel metabolites from Paenibacillus alvei strain JR949.</title>
        <authorList>
            <person name="Rajendhran J."/>
            <person name="Sree Pranav P."/>
            <person name="Mahalakshmi B."/>
            <person name="Karthikeyan R."/>
        </authorList>
    </citation>
    <scope>NUCLEOTIDE SEQUENCE [LARGE SCALE GENOMIC DNA]</scope>
    <source>
        <strain evidence="2 3">JR949</strain>
    </source>
</reference>
<evidence type="ECO:0000313" key="3">
    <source>
        <dbReference type="Proteomes" id="UP000552038"/>
    </source>
</evidence>
<feature type="signal peptide" evidence="1">
    <location>
        <begin position="1"/>
        <end position="24"/>
    </location>
</feature>
<evidence type="ECO:0000313" key="2">
    <source>
        <dbReference type="EMBL" id="NOJ73579.1"/>
    </source>
</evidence>
<evidence type="ECO:0000256" key="1">
    <source>
        <dbReference type="SAM" id="SignalP"/>
    </source>
</evidence>